<reference evidence="8" key="1">
    <citation type="journal article" date="2019" name="Int. J. Syst. Evol. Microbiol.">
        <title>The Global Catalogue of Microorganisms (GCM) 10K type strain sequencing project: providing services to taxonomists for standard genome sequencing and annotation.</title>
        <authorList>
            <consortium name="The Broad Institute Genomics Platform"/>
            <consortium name="The Broad Institute Genome Sequencing Center for Infectious Disease"/>
            <person name="Wu L."/>
            <person name="Ma J."/>
        </authorList>
    </citation>
    <scope>NUCLEOTIDE SEQUENCE [LARGE SCALE GENOMIC DNA]</scope>
    <source>
        <strain evidence="8">TBRC 4489</strain>
    </source>
</reference>
<keyword evidence="4 6" id="KW-1133">Transmembrane helix</keyword>
<keyword evidence="5 6" id="KW-0472">Membrane</keyword>
<evidence type="ECO:0000256" key="2">
    <source>
        <dbReference type="ARBA" id="ARBA00022475"/>
    </source>
</evidence>
<dbReference type="PANTHER" id="PTHR30086:SF20">
    <property type="entry name" value="ARGININE EXPORTER PROTEIN ARGO-RELATED"/>
    <property type="match status" value="1"/>
</dbReference>
<sequence>SLAGVAAGFVVYLVAVVTGITAVFSVVPAAYAVVKLAGAGYLLWLAWGVVRPGGGPVFAPGEPVAEGAGRLFSMGLVTSLLNPKIAVLYVSLLPQFVDPARGGVAVQSLVLGLTQIVVAVSFNAMFVMVAGSVAKVLDGRPVWVRVQRYVMGTVLGGLAVHLALGRAPAPG</sequence>
<feature type="transmembrane region" description="Helical" evidence="6">
    <location>
        <begin position="146"/>
        <end position="164"/>
    </location>
</feature>
<dbReference type="Pfam" id="PF01810">
    <property type="entry name" value="LysE"/>
    <property type="match status" value="1"/>
</dbReference>
<proteinExistence type="predicted"/>
<feature type="non-terminal residue" evidence="7">
    <location>
        <position position="1"/>
    </location>
</feature>
<evidence type="ECO:0000256" key="5">
    <source>
        <dbReference type="ARBA" id="ARBA00023136"/>
    </source>
</evidence>
<protein>
    <submittedName>
        <fullName evidence="7">LysE family translocator</fullName>
    </submittedName>
</protein>
<keyword evidence="3 6" id="KW-0812">Transmembrane</keyword>
<evidence type="ECO:0000313" key="8">
    <source>
        <dbReference type="Proteomes" id="UP001595850"/>
    </source>
</evidence>
<feature type="transmembrane region" description="Helical" evidence="6">
    <location>
        <begin position="104"/>
        <end position="126"/>
    </location>
</feature>
<dbReference type="RefSeq" id="WP_377292278.1">
    <property type="nucleotide sequence ID" value="NZ_JBHSBM010000036.1"/>
</dbReference>
<evidence type="ECO:0000256" key="4">
    <source>
        <dbReference type="ARBA" id="ARBA00022989"/>
    </source>
</evidence>
<comment type="caution">
    <text evidence="7">The sequence shown here is derived from an EMBL/GenBank/DDBJ whole genome shotgun (WGS) entry which is preliminary data.</text>
</comment>
<comment type="subcellular location">
    <subcellularLocation>
        <location evidence="1">Cell membrane</location>
        <topology evidence="1">Multi-pass membrane protein</topology>
    </subcellularLocation>
</comment>
<feature type="transmembrane region" description="Helical" evidence="6">
    <location>
        <begin position="71"/>
        <end position="92"/>
    </location>
</feature>
<evidence type="ECO:0000256" key="3">
    <source>
        <dbReference type="ARBA" id="ARBA00022692"/>
    </source>
</evidence>
<evidence type="ECO:0000313" key="7">
    <source>
        <dbReference type="EMBL" id="MFC4061777.1"/>
    </source>
</evidence>
<evidence type="ECO:0000256" key="6">
    <source>
        <dbReference type="SAM" id="Phobius"/>
    </source>
</evidence>
<accession>A0ABV8ICK4</accession>
<name>A0ABV8ICK4_9ACTN</name>
<feature type="transmembrane region" description="Helical" evidence="6">
    <location>
        <begin position="6"/>
        <end position="34"/>
    </location>
</feature>
<dbReference type="PANTHER" id="PTHR30086">
    <property type="entry name" value="ARGININE EXPORTER PROTEIN ARGO"/>
    <property type="match status" value="1"/>
</dbReference>
<keyword evidence="8" id="KW-1185">Reference proteome</keyword>
<keyword evidence="2" id="KW-1003">Cell membrane</keyword>
<dbReference type="Proteomes" id="UP001595850">
    <property type="component" value="Unassembled WGS sequence"/>
</dbReference>
<dbReference type="EMBL" id="JBHSBM010000036">
    <property type="protein sequence ID" value="MFC4061777.1"/>
    <property type="molecule type" value="Genomic_DNA"/>
</dbReference>
<organism evidence="7 8">
    <name type="scientific">Planomonospora corallina</name>
    <dbReference type="NCBI Taxonomy" id="1806052"/>
    <lineage>
        <taxon>Bacteria</taxon>
        <taxon>Bacillati</taxon>
        <taxon>Actinomycetota</taxon>
        <taxon>Actinomycetes</taxon>
        <taxon>Streptosporangiales</taxon>
        <taxon>Streptosporangiaceae</taxon>
        <taxon>Planomonospora</taxon>
    </lineage>
</organism>
<gene>
    <name evidence="7" type="ORF">ACFOWE_26035</name>
</gene>
<evidence type="ECO:0000256" key="1">
    <source>
        <dbReference type="ARBA" id="ARBA00004651"/>
    </source>
</evidence>
<dbReference type="InterPro" id="IPR001123">
    <property type="entry name" value="LeuE-type"/>
</dbReference>